<organism evidence="7 8">
    <name type="scientific">Geovibrio thiophilus</name>
    <dbReference type="NCBI Taxonomy" id="139438"/>
    <lineage>
        <taxon>Bacteria</taxon>
        <taxon>Pseudomonadati</taxon>
        <taxon>Deferribacterota</taxon>
        <taxon>Deferribacteres</taxon>
        <taxon>Deferribacterales</taxon>
        <taxon>Geovibrionaceae</taxon>
        <taxon>Geovibrio</taxon>
    </lineage>
</organism>
<evidence type="ECO:0000256" key="3">
    <source>
        <dbReference type="ARBA" id="ARBA00023004"/>
    </source>
</evidence>
<keyword evidence="3" id="KW-0408">Iron</keyword>
<keyword evidence="2" id="KW-0479">Metal-binding</keyword>
<feature type="domain" description="4Fe-4S ferredoxin-type" evidence="6">
    <location>
        <begin position="36"/>
        <end position="67"/>
    </location>
</feature>
<feature type="domain" description="4Fe-4S ferredoxin-type" evidence="6">
    <location>
        <begin position="77"/>
        <end position="106"/>
    </location>
</feature>
<accession>A0A410JWZ3</accession>
<dbReference type="PANTHER" id="PTHR24960">
    <property type="entry name" value="PHOTOSYSTEM I IRON-SULFUR CENTER-RELATED"/>
    <property type="match status" value="1"/>
</dbReference>
<evidence type="ECO:0000313" key="7">
    <source>
        <dbReference type="EMBL" id="QAR32673.1"/>
    </source>
</evidence>
<evidence type="ECO:0000259" key="6">
    <source>
        <dbReference type="PROSITE" id="PS51379"/>
    </source>
</evidence>
<dbReference type="InterPro" id="IPR017900">
    <property type="entry name" value="4Fe4S_Fe_S_CS"/>
</dbReference>
<keyword evidence="4" id="KW-0411">Iron-sulfur</keyword>
<feature type="signal peptide" evidence="5">
    <location>
        <begin position="1"/>
        <end position="24"/>
    </location>
</feature>
<feature type="domain" description="4Fe-4S ferredoxin-type" evidence="6">
    <location>
        <begin position="115"/>
        <end position="146"/>
    </location>
</feature>
<protein>
    <submittedName>
        <fullName evidence="7">4Fe-4S dicluster domain-containing protein</fullName>
    </submittedName>
</protein>
<dbReference type="Gene3D" id="3.30.70.20">
    <property type="match status" value="2"/>
</dbReference>
<dbReference type="PROSITE" id="PS51379">
    <property type="entry name" value="4FE4S_FER_2"/>
    <property type="match status" value="4"/>
</dbReference>
<dbReference type="InterPro" id="IPR050157">
    <property type="entry name" value="PSI_iron-sulfur_center"/>
</dbReference>
<dbReference type="Proteomes" id="UP000287502">
    <property type="component" value="Chromosome"/>
</dbReference>
<dbReference type="CDD" id="cd16373">
    <property type="entry name" value="DMSOR_beta_like"/>
    <property type="match status" value="1"/>
</dbReference>
<dbReference type="EMBL" id="CP035108">
    <property type="protein sequence ID" value="QAR32673.1"/>
    <property type="molecule type" value="Genomic_DNA"/>
</dbReference>
<evidence type="ECO:0000256" key="4">
    <source>
        <dbReference type="ARBA" id="ARBA00023014"/>
    </source>
</evidence>
<dbReference type="GO" id="GO:0046872">
    <property type="term" value="F:metal ion binding"/>
    <property type="evidence" value="ECO:0007669"/>
    <property type="project" value="UniProtKB-KW"/>
</dbReference>
<dbReference type="OrthoDB" id="3172733at2"/>
<dbReference type="Pfam" id="PF12838">
    <property type="entry name" value="Fer4_7"/>
    <property type="match status" value="1"/>
</dbReference>
<keyword evidence="5" id="KW-0732">Signal</keyword>
<reference evidence="7 8" key="1">
    <citation type="submission" date="2019-01" db="EMBL/GenBank/DDBJ databases">
        <title>Geovibrio thiophilus DSM 11263, complete genome.</title>
        <authorList>
            <person name="Spring S."/>
            <person name="Bunk B."/>
            <person name="Sproer C."/>
        </authorList>
    </citation>
    <scope>NUCLEOTIDE SEQUENCE [LARGE SCALE GENOMIC DNA]</scope>
    <source>
        <strain evidence="7 8">DSM 11263</strain>
    </source>
</reference>
<evidence type="ECO:0000256" key="2">
    <source>
        <dbReference type="ARBA" id="ARBA00022723"/>
    </source>
</evidence>
<dbReference type="PANTHER" id="PTHR24960:SF79">
    <property type="entry name" value="PHOTOSYSTEM I IRON-SULFUR CENTER"/>
    <property type="match status" value="1"/>
</dbReference>
<dbReference type="AlphaFoldDB" id="A0A410JWZ3"/>
<dbReference type="PROSITE" id="PS00198">
    <property type="entry name" value="4FE4S_FER_1"/>
    <property type="match status" value="2"/>
</dbReference>
<dbReference type="Pfam" id="PF00037">
    <property type="entry name" value="Fer4"/>
    <property type="match status" value="1"/>
</dbReference>
<name>A0A410JWZ3_9BACT</name>
<keyword evidence="8" id="KW-1185">Reference proteome</keyword>
<evidence type="ECO:0000256" key="5">
    <source>
        <dbReference type="SAM" id="SignalP"/>
    </source>
</evidence>
<evidence type="ECO:0000256" key="1">
    <source>
        <dbReference type="ARBA" id="ARBA00022485"/>
    </source>
</evidence>
<dbReference type="GO" id="GO:0051539">
    <property type="term" value="F:4 iron, 4 sulfur cluster binding"/>
    <property type="evidence" value="ECO:0007669"/>
    <property type="project" value="UniProtKB-KW"/>
</dbReference>
<feature type="chain" id="PRO_5019500830" evidence="5">
    <location>
        <begin position="25"/>
        <end position="196"/>
    </location>
</feature>
<feature type="domain" description="4Fe-4S ferredoxin-type" evidence="6">
    <location>
        <begin position="147"/>
        <end position="176"/>
    </location>
</feature>
<proteinExistence type="predicted"/>
<gene>
    <name evidence="7" type="ORF">EP073_04390</name>
</gene>
<dbReference type="InterPro" id="IPR017896">
    <property type="entry name" value="4Fe4S_Fe-S-bd"/>
</dbReference>
<evidence type="ECO:0000313" key="8">
    <source>
        <dbReference type="Proteomes" id="UP000287502"/>
    </source>
</evidence>
<keyword evidence="1" id="KW-0004">4Fe-4S</keyword>
<dbReference type="KEGG" id="gtl:EP073_04390"/>
<sequence>MKFSRRGFVSLLIIALMSVKKTFAGEAGGVLLRPPGAVAEDEFLARCNRCQKCVQVCPTRVILPASIKYGIVKMNTPYVSFKRSYCNSCLKCSEECPTGALRPVTKETLNIGLAVIVEKDCVAWDFTGCTVCVDKCPLKAIELDGSKRPVVIGDKCNGCGICEVACPAPSLRSHIRGKGIIVRNRAEEKISGGSVE</sequence>
<dbReference type="SUPFAM" id="SSF54862">
    <property type="entry name" value="4Fe-4S ferredoxins"/>
    <property type="match status" value="1"/>
</dbReference>